<keyword evidence="5 16" id="KW-0820">tRNA-binding</keyword>
<dbReference type="Pfam" id="PF03147">
    <property type="entry name" value="FDX-ACB"/>
    <property type="match status" value="1"/>
</dbReference>
<evidence type="ECO:0000259" key="17">
    <source>
        <dbReference type="PROSITE" id="PS50886"/>
    </source>
</evidence>
<dbReference type="Gene3D" id="2.40.50.140">
    <property type="entry name" value="Nucleic acid-binding proteins"/>
    <property type="match status" value="1"/>
</dbReference>
<dbReference type="PROSITE" id="PS51447">
    <property type="entry name" value="FDX_ACB"/>
    <property type="match status" value="1"/>
</dbReference>
<dbReference type="SUPFAM" id="SSF50249">
    <property type="entry name" value="Nucleic acid-binding proteins"/>
    <property type="match status" value="1"/>
</dbReference>
<evidence type="ECO:0000313" key="22">
    <source>
        <dbReference type="Proteomes" id="UP000037269"/>
    </source>
</evidence>
<evidence type="ECO:0000259" key="19">
    <source>
        <dbReference type="PROSITE" id="PS51483"/>
    </source>
</evidence>
<evidence type="ECO:0000256" key="12">
    <source>
        <dbReference type="ARBA" id="ARBA00022917"/>
    </source>
</evidence>
<dbReference type="FunFam" id="3.30.56.10:FF:000002">
    <property type="entry name" value="Phenylalanine--tRNA ligase beta subunit"/>
    <property type="match status" value="1"/>
</dbReference>
<dbReference type="InterPro" id="IPR009061">
    <property type="entry name" value="DNA-bd_dom_put_sf"/>
</dbReference>
<dbReference type="RefSeq" id="WP_043063181.1">
    <property type="nucleotide sequence ID" value="NZ_BJOA01000162.1"/>
</dbReference>
<dbReference type="OrthoDB" id="9805455at2"/>
<sequence>MKVSYNWLAQYVDVSGITPEELAEKLTRSGVEVDAVEHLNKGVTDVVVGYVTKKEKHPDADKLNVCQVDVGGEELLQIVCGAKNVEAGQKVPVAVVGAKLPGDFKIKKAKLRGVASNGMICSAKELGINDKLMPKEIQEGILVLPEDLEVGQPIQPILGLDDVVLELGLTPNRSDCLSMMGVAYEVAAILDRDVKLPEGNVPENGPSIEGKVEVNIEAPEHCHRYMARMISGIKLAPSPLWMQNRLMAAGVRPINNVVDITNYVMLETGQPLHAFDYAKVDNGHIVVRLAKSGETIVTLDDAERTLDEEMLLITDGTKAIGVAGVMGGANSEVTGATDTILLESAHFAGSSIRKTARKLGLRSEASLRFEKEVNPQAVEQALDRAAALIAELANGQVSQGKADQALSIPKEKQVDLHLSRLNGLLGTDLQLKDATTILERLKFTYVTEGETLKVTVPTRRQDITREVDVIEEVARLYGYDHIPTTMPYGDNTQGMLTREQMLRRTIRQVLNGAGLDEVSAYSFTHPDIAHDLATVYRETKPIPLAMPMSEERSVLRVNLLPHLLETAAYNNNRKERDLALFEIGKVFLSDEETLSKLPEEHLTLGGLLTGNWVGPHWQQKAEPVDFYLVKGILDVLLNRLGITGIEYRPAKDIKGMHPGRTAQVILQGKGAGYVGQVHPATQQKYDVDETYVFQLDADLLIELATMHQGMIPLPKYPAISRDIAVVVDRGISAGDLQKVIETSAGEWLESVRIFDVYVDDRLGENKKSVALSCTYRDPERTLTDEEVQAAHSKVVETLAAECGAELRG</sequence>
<dbReference type="FunFam" id="3.30.930.10:FF:000022">
    <property type="entry name" value="Phenylalanine--tRNA ligase beta subunit"/>
    <property type="match status" value="1"/>
</dbReference>
<dbReference type="AlphaFoldDB" id="A0A0D1Y1F5"/>
<evidence type="ECO:0000256" key="8">
    <source>
        <dbReference type="ARBA" id="ARBA00022741"/>
    </source>
</evidence>
<dbReference type="Pfam" id="PF01588">
    <property type="entry name" value="tRNA_bind"/>
    <property type="match status" value="1"/>
</dbReference>
<dbReference type="InterPro" id="IPR012340">
    <property type="entry name" value="NA-bd_OB-fold"/>
</dbReference>
<dbReference type="GO" id="GO:0006432">
    <property type="term" value="P:phenylalanyl-tRNA aminoacylation"/>
    <property type="evidence" value="ECO:0007669"/>
    <property type="project" value="UniProtKB-UniRule"/>
</dbReference>
<dbReference type="GO" id="GO:0009328">
    <property type="term" value="C:phenylalanine-tRNA ligase complex"/>
    <property type="evidence" value="ECO:0007669"/>
    <property type="project" value="TreeGrafter"/>
</dbReference>
<dbReference type="InterPro" id="IPR033714">
    <property type="entry name" value="tRNA_bind_bactPheRS"/>
</dbReference>
<dbReference type="InterPro" id="IPR036690">
    <property type="entry name" value="Fdx_antiC-bd_sf"/>
</dbReference>
<dbReference type="Proteomes" id="UP000037269">
    <property type="component" value="Unassembled WGS sequence"/>
</dbReference>
<dbReference type="STRING" id="47500.AF333_05285"/>
<dbReference type="SMART" id="SM00873">
    <property type="entry name" value="B3_4"/>
    <property type="match status" value="1"/>
</dbReference>
<organism evidence="20 22">
    <name type="scientific">Aneurinibacillus migulanus</name>
    <name type="common">Bacillus migulanus</name>
    <dbReference type="NCBI Taxonomy" id="47500"/>
    <lineage>
        <taxon>Bacteria</taxon>
        <taxon>Bacillati</taxon>
        <taxon>Bacillota</taxon>
        <taxon>Bacilli</taxon>
        <taxon>Bacillales</taxon>
        <taxon>Paenibacillaceae</taxon>
        <taxon>Aneurinibacillus group</taxon>
        <taxon>Aneurinibacillus</taxon>
    </lineage>
</organism>
<dbReference type="InterPro" id="IPR004532">
    <property type="entry name" value="Phe-tRNA-ligase_IIc_bsu_bact"/>
</dbReference>
<dbReference type="PANTHER" id="PTHR10947:SF0">
    <property type="entry name" value="PHENYLALANINE--TRNA LIGASE BETA SUBUNIT"/>
    <property type="match status" value="1"/>
</dbReference>
<comment type="subunit">
    <text evidence="3 15">Tetramer of two alpha and two beta subunits.</text>
</comment>
<evidence type="ECO:0000256" key="11">
    <source>
        <dbReference type="ARBA" id="ARBA00022884"/>
    </source>
</evidence>
<dbReference type="Pfam" id="PF03483">
    <property type="entry name" value="B3_4"/>
    <property type="match status" value="1"/>
</dbReference>
<keyword evidence="8 15" id="KW-0547">Nucleotide-binding</keyword>
<dbReference type="NCBIfam" id="TIGR00472">
    <property type="entry name" value="pheT_bact"/>
    <property type="match status" value="1"/>
</dbReference>
<dbReference type="InterPro" id="IPR020825">
    <property type="entry name" value="Phe-tRNA_synthase-like_B3/B4"/>
</dbReference>
<keyword evidence="22" id="KW-1185">Reference proteome</keyword>
<dbReference type="SUPFAM" id="SSF56037">
    <property type="entry name" value="PheT/TilS domain"/>
    <property type="match status" value="1"/>
</dbReference>
<dbReference type="Gene3D" id="3.50.40.10">
    <property type="entry name" value="Phenylalanyl-trna Synthetase, Chain B, domain 3"/>
    <property type="match status" value="1"/>
</dbReference>
<evidence type="ECO:0000259" key="18">
    <source>
        <dbReference type="PROSITE" id="PS51447"/>
    </source>
</evidence>
<dbReference type="InterPro" id="IPR041616">
    <property type="entry name" value="PheRS_beta_core"/>
</dbReference>
<dbReference type="InterPro" id="IPR005121">
    <property type="entry name" value="Fdx_antiC-bd"/>
</dbReference>
<dbReference type="Gene3D" id="3.30.70.380">
    <property type="entry name" value="Ferrodoxin-fold anticodon-binding domain"/>
    <property type="match status" value="1"/>
</dbReference>
<dbReference type="PROSITE" id="PS50886">
    <property type="entry name" value="TRBD"/>
    <property type="match status" value="1"/>
</dbReference>
<evidence type="ECO:0000256" key="13">
    <source>
        <dbReference type="ARBA" id="ARBA00023146"/>
    </source>
</evidence>
<evidence type="ECO:0000256" key="14">
    <source>
        <dbReference type="ARBA" id="ARBA00049255"/>
    </source>
</evidence>
<keyword evidence="7 15" id="KW-0479">Metal-binding</keyword>
<evidence type="ECO:0000256" key="1">
    <source>
        <dbReference type="ARBA" id="ARBA00004496"/>
    </source>
</evidence>
<evidence type="ECO:0000256" key="7">
    <source>
        <dbReference type="ARBA" id="ARBA00022723"/>
    </source>
</evidence>
<dbReference type="Gene3D" id="3.30.56.10">
    <property type="match status" value="2"/>
</dbReference>
<evidence type="ECO:0000256" key="9">
    <source>
        <dbReference type="ARBA" id="ARBA00022840"/>
    </source>
</evidence>
<dbReference type="GeneID" id="42304619"/>
<dbReference type="NCBIfam" id="NF045760">
    <property type="entry name" value="YtpR"/>
    <property type="match status" value="1"/>
</dbReference>
<feature type="domain" description="TRNA-binding" evidence="17">
    <location>
        <begin position="40"/>
        <end position="155"/>
    </location>
</feature>
<dbReference type="Proteomes" id="UP000182836">
    <property type="component" value="Unassembled WGS sequence"/>
</dbReference>
<dbReference type="EMBL" id="FNED01000047">
    <property type="protein sequence ID" value="SDK28715.1"/>
    <property type="molecule type" value="Genomic_DNA"/>
</dbReference>
<dbReference type="CDD" id="cd00769">
    <property type="entry name" value="PheRS_beta_core"/>
    <property type="match status" value="1"/>
</dbReference>
<dbReference type="GO" id="GO:0005524">
    <property type="term" value="F:ATP binding"/>
    <property type="evidence" value="ECO:0007669"/>
    <property type="project" value="UniProtKB-UniRule"/>
</dbReference>
<evidence type="ECO:0000256" key="3">
    <source>
        <dbReference type="ARBA" id="ARBA00011209"/>
    </source>
</evidence>
<keyword evidence="10 15" id="KW-0460">Magnesium</keyword>
<dbReference type="InterPro" id="IPR005146">
    <property type="entry name" value="B3/B4_tRNA-bd"/>
</dbReference>
<comment type="catalytic activity">
    <reaction evidence="14 15">
        <text>tRNA(Phe) + L-phenylalanine + ATP = L-phenylalanyl-tRNA(Phe) + AMP + diphosphate + H(+)</text>
        <dbReference type="Rhea" id="RHEA:19413"/>
        <dbReference type="Rhea" id="RHEA-COMP:9668"/>
        <dbReference type="Rhea" id="RHEA-COMP:9699"/>
        <dbReference type="ChEBI" id="CHEBI:15378"/>
        <dbReference type="ChEBI" id="CHEBI:30616"/>
        <dbReference type="ChEBI" id="CHEBI:33019"/>
        <dbReference type="ChEBI" id="CHEBI:58095"/>
        <dbReference type="ChEBI" id="CHEBI:78442"/>
        <dbReference type="ChEBI" id="CHEBI:78531"/>
        <dbReference type="ChEBI" id="CHEBI:456215"/>
        <dbReference type="EC" id="6.1.1.20"/>
    </reaction>
</comment>
<comment type="cofactor">
    <cofactor evidence="15">
        <name>Mg(2+)</name>
        <dbReference type="ChEBI" id="CHEBI:18420"/>
    </cofactor>
    <text evidence="15">Binds 2 magnesium ions per tetramer.</text>
</comment>
<dbReference type="Gene3D" id="3.30.930.10">
    <property type="entry name" value="Bira Bifunctional Protein, Domain 2"/>
    <property type="match status" value="1"/>
</dbReference>
<keyword evidence="6 15" id="KW-0436">Ligase</keyword>
<dbReference type="PANTHER" id="PTHR10947">
    <property type="entry name" value="PHENYLALANYL-TRNA SYNTHETASE BETA CHAIN AND LEUCINE-RICH REPEAT-CONTAINING PROTEIN 47"/>
    <property type="match status" value="1"/>
</dbReference>
<accession>A0A0D1Y1F5</accession>
<feature type="binding site" evidence="15">
    <location>
        <position position="471"/>
    </location>
    <ligand>
        <name>Mg(2+)</name>
        <dbReference type="ChEBI" id="CHEBI:18420"/>
        <note>shared with alpha subunit</note>
    </ligand>
</feature>
<protein>
    <recommendedName>
        <fullName evidence="15">Phenylalanine--tRNA ligase beta subunit</fullName>
        <ecNumber evidence="15">6.1.1.20</ecNumber>
    </recommendedName>
    <alternativeName>
        <fullName evidence="15">Phenylalanyl-tRNA synthetase beta subunit</fullName>
        <shortName evidence="15">PheRS</shortName>
    </alternativeName>
</protein>
<keyword evidence="9 15" id="KW-0067">ATP-binding</keyword>
<dbReference type="GO" id="GO:0016740">
    <property type="term" value="F:transferase activity"/>
    <property type="evidence" value="ECO:0007669"/>
    <property type="project" value="UniProtKB-ARBA"/>
</dbReference>
<dbReference type="GO" id="GO:0000049">
    <property type="term" value="F:tRNA binding"/>
    <property type="evidence" value="ECO:0007669"/>
    <property type="project" value="UniProtKB-UniRule"/>
</dbReference>
<feature type="binding site" evidence="15">
    <location>
        <position position="468"/>
    </location>
    <ligand>
        <name>Mg(2+)</name>
        <dbReference type="ChEBI" id="CHEBI:18420"/>
        <note>shared with alpha subunit</note>
    </ligand>
</feature>
<evidence type="ECO:0000313" key="20">
    <source>
        <dbReference type="EMBL" id="KON94984.1"/>
    </source>
</evidence>
<gene>
    <name evidence="15" type="primary">pheT</name>
    <name evidence="20" type="ORF">AF333_05285</name>
    <name evidence="21" type="ORF">SAMN04487909_14729</name>
</gene>
<evidence type="ECO:0000256" key="2">
    <source>
        <dbReference type="ARBA" id="ARBA00008653"/>
    </source>
</evidence>
<dbReference type="InterPro" id="IPR045864">
    <property type="entry name" value="aa-tRNA-synth_II/BPL/LPL"/>
</dbReference>
<dbReference type="Pfam" id="PF17759">
    <property type="entry name" value="tRNA_synthFbeta"/>
    <property type="match status" value="1"/>
</dbReference>
<dbReference type="FunFam" id="3.50.40.10:FF:000001">
    <property type="entry name" value="Phenylalanine--tRNA ligase beta subunit"/>
    <property type="match status" value="1"/>
</dbReference>
<keyword evidence="4 15" id="KW-0963">Cytoplasm</keyword>
<dbReference type="FunFam" id="2.40.50.140:FF:000045">
    <property type="entry name" value="Phenylalanine--tRNA ligase beta subunit"/>
    <property type="match status" value="1"/>
</dbReference>
<dbReference type="PROSITE" id="PS51483">
    <property type="entry name" value="B5"/>
    <property type="match status" value="1"/>
</dbReference>
<comment type="subcellular location">
    <subcellularLocation>
        <location evidence="1 15">Cytoplasm</location>
    </subcellularLocation>
</comment>
<evidence type="ECO:0000256" key="5">
    <source>
        <dbReference type="ARBA" id="ARBA00022555"/>
    </source>
</evidence>
<dbReference type="FunFam" id="3.30.70.380:FF:000001">
    <property type="entry name" value="Phenylalanine--tRNA ligase beta subunit"/>
    <property type="match status" value="1"/>
</dbReference>
<evidence type="ECO:0000256" key="15">
    <source>
        <dbReference type="HAMAP-Rule" id="MF_00283"/>
    </source>
</evidence>
<dbReference type="EC" id="6.1.1.20" evidence="15"/>
<dbReference type="InterPro" id="IPR045060">
    <property type="entry name" value="Phe-tRNA-ligase_IIc_bsu"/>
</dbReference>
<evidence type="ECO:0000256" key="4">
    <source>
        <dbReference type="ARBA" id="ARBA00022490"/>
    </source>
</evidence>
<evidence type="ECO:0000256" key="6">
    <source>
        <dbReference type="ARBA" id="ARBA00022598"/>
    </source>
</evidence>
<dbReference type="SUPFAM" id="SSF46955">
    <property type="entry name" value="Putative DNA-binding domain"/>
    <property type="match status" value="1"/>
</dbReference>
<keyword evidence="11 16" id="KW-0694">RNA-binding</keyword>
<dbReference type="GO" id="GO:0000287">
    <property type="term" value="F:magnesium ion binding"/>
    <property type="evidence" value="ECO:0007669"/>
    <property type="project" value="UniProtKB-UniRule"/>
</dbReference>
<feature type="binding site" evidence="15">
    <location>
        <position position="472"/>
    </location>
    <ligand>
        <name>Mg(2+)</name>
        <dbReference type="ChEBI" id="CHEBI:18420"/>
        <note>shared with alpha subunit</note>
    </ligand>
</feature>
<evidence type="ECO:0000313" key="21">
    <source>
        <dbReference type="EMBL" id="SDK28715.1"/>
    </source>
</evidence>
<comment type="similarity">
    <text evidence="2 15">Belongs to the phenylalanyl-tRNA synthetase beta subunit family. Type 1 subfamily.</text>
</comment>
<dbReference type="EMBL" id="LGUG01000004">
    <property type="protein sequence ID" value="KON94984.1"/>
    <property type="molecule type" value="Genomic_DNA"/>
</dbReference>
<keyword evidence="13 15" id="KW-0030">Aminoacyl-tRNA synthetase</keyword>
<dbReference type="SUPFAM" id="SSF55681">
    <property type="entry name" value="Class II aaRS and biotin synthetases"/>
    <property type="match status" value="1"/>
</dbReference>
<dbReference type="InterPro" id="IPR002547">
    <property type="entry name" value="tRNA-bd_dom"/>
</dbReference>
<dbReference type="SMART" id="SM00874">
    <property type="entry name" value="B5"/>
    <property type="match status" value="1"/>
</dbReference>
<keyword evidence="12 15" id="KW-0648">Protein biosynthesis</keyword>
<evidence type="ECO:0000313" key="23">
    <source>
        <dbReference type="Proteomes" id="UP000182836"/>
    </source>
</evidence>
<reference evidence="21 23" key="2">
    <citation type="submission" date="2016-10" db="EMBL/GenBank/DDBJ databases">
        <authorList>
            <person name="de Groot N.N."/>
        </authorList>
    </citation>
    <scope>NUCLEOTIDE SEQUENCE [LARGE SCALE GENOMIC DNA]</scope>
    <source>
        <strain evidence="21 23">DSM 2895</strain>
    </source>
</reference>
<reference evidence="20 22" key="1">
    <citation type="submission" date="2015-07" db="EMBL/GenBank/DDBJ databases">
        <title>Fjat-14205 dsm 2895.</title>
        <authorList>
            <person name="Liu B."/>
            <person name="Wang J."/>
            <person name="Zhu Y."/>
            <person name="Liu G."/>
            <person name="Chen Q."/>
            <person name="Chen Z."/>
            <person name="Lan J."/>
            <person name="Che J."/>
            <person name="Ge C."/>
            <person name="Shi H."/>
            <person name="Pan Z."/>
            <person name="Liu X."/>
        </authorList>
    </citation>
    <scope>NUCLEOTIDE SEQUENCE [LARGE SCALE GENOMIC DNA]</scope>
    <source>
        <strain evidence="20 22">DSM 2895</strain>
    </source>
</reference>
<proteinExistence type="inferred from homology"/>
<dbReference type="GO" id="GO:0140096">
    <property type="term" value="F:catalytic activity, acting on a protein"/>
    <property type="evidence" value="ECO:0007669"/>
    <property type="project" value="UniProtKB-ARBA"/>
</dbReference>
<dbReference type="InterPro" id="IPR005147">
    <property type="entry name" value="tRNA_synthase_B5-dom"/>
</dbReference>
<name>A0A0D1Y1F5_ANEMI</name>
<evidence type="ECO:0000256" key="16">
    <source>
        <dbReference type="PROSITE-ProRule" id="PRU00209"/>
    </source>
</evidence>
<dbReference type="HAMAP" id="MF_00283">
    <property type="entry name" value="Phe_tRNA_synth_beta1"/>
    <property type="match status" value="1"/>
</dbReference>
<dbReference type="SMART" id="SM00896">
    <property type="entry name" value="FDX-ACB"/>
    <property type="match status" value="1"/>
</dbReference>
<feature type="binding site" evidence="15">
    <location>
        <position position="462"/>
    </location>
    <ligand>
        <name>Mg(2+)</name>
        <dbReference type="ChEBI" id="CHEBI:18420"/>
        <note>shared with alpha subunit</note>
    </ligand>
</feature>
<dbReference type="Pfam" id="PF03484">
    <property type="entry name" value="B5"/>
    <property type="match status" value="1"/>
</dbReference>
<dbReference type="PATRIC" id="fig|47500.8.peg.25"/>
<evidence type="ECO:0000256" key="10">
    <source>
        <dbReference type="ARBA" id="ARBA00022842"/>
    </source>
</evidence>
<feature type="domain" description="B5" evidence="19">
    <location>
        <begin position="409"/>
        <end position="484"/>
    </location>
</feature>
<dbReference type="CDD" id="cd02796">
    <property type="entry name" value="tRNA_bind_bactPheRS"/>
    <property type="match status" value="1"/>
</dbReference>
<dbReference type="SUPFAM" id="SSF54991">
    <property type="entry name" value="Anticodon-binding domain of PheRS"/>
    <property type="match status" value="1"/>
</dbReference>
<feature type="domain" description="FDX-ACB" evidence="18">
    <location>
        <begin position="714"/>
        <end position="807"/>
    </location>
</feature>
<dbReference type="GO" id="GO:0004826">
    <property type="term" value="F:phenylalanine-tRNA ligase activity"/>
    <property type="evidence" value="ECO:0007669"/>
    <property type="project" value="UniProtKB-UniRule"/>
</dbReference>